<dbReference type="AlphaFoldDB" id="A0A087TP05"/>
<dbReference type="OrthoDB" id="6432177at2759"/>
<feature type="compositionally biased region" description="Polar residues" evidence="1">
    <location>
        <begin position="334"/>
        <end position="346"/>
    </location>
</feature>
<proteinExistence type="predicted"/>
<feature type="compositionally biased region" description="Basic residues" evidence="1">
    <location>
        <begin position="317"/>
        <end position="332"/>
    </location>
</feature>
<evidence type="ECO:0000256" key="1">
    <source>
        <dbReference type="SAM" id="MobiDB-lite"/>
    </source>
</evidence>
<feature type="compositionally biased region" description="Basic and acidic residues" evidence="1">
    <location>
        <begin position="211"/>
        <end position="316"/>
    </location>
</feature>
<evidence type="ECO:0008006" key="4">
    <source>
        <dbReference type="Google" id="ProtNLM"/>
    </source>
</evidence>
<evidence type="ECO:0000313" key="3">
    <source>
        <dbReference type="Proteomes" id="UP000054359"/>
    </source>
</evidence>
<gene>
    <name evidence="2" type="ORF">X975_21473</name>
</gene>
<feature type="region of interest" description="Disordered" evidence="1">
    <location>
        <begin position="205"/>
        <end position="346"/>
    </location>
</feature>
<accession>A0A087TP05</accession>
<dbReference type="OMA" id="LINQHIG"/>
<dbReference type="EMBL" id="KK116109">
    <property type="protein sequence ID" value="KFM66844.1"/>
    <property type="molecule type" value="Genomic_DNA"/>
</dbReference>
<evidence type="ECO:0000313" key="2">
    <source>
        <dbReference type="EMBL" id="KFM66844.1"/>
    </source>
</evidence>
<dbReference type="Proteomes" id="UP000054359">
    <property type="component" value="Unassembled WGS sequence"/>
</dbReference>
<name>A0A087TP05_STEMI</name>
<organism evidence="2 3">
    <name type="scientific">Stegodyphus mimosarum</name>
    <name type="common">African social velvet spider</name>
    <dbReference type="NCBI Taxonomy" id="407821"/>
    <lineage>
        <taxon>Eukaryota</taxon>
        <taxon>Metazoa</taxon>
        <taxon>Ecdysozoa</taxon>
        <taxon>Arthropoda</taxon>
        <taxon>Chelicerata</taxon>
        <taxon>Arachnida</taxon>
        <taxon>Araneae</taxon>
        <taxon>Araneomorphae</taxon>
        <taxon>Entelegynae</taxon>
        <taxon>Eresoidea</taxon>
        <taxon>Eresidae</taxon>
        <taxon>Stegodyphus</taxon>
    </lineage>
</organism>
<feature type="non-terminal residue" evidence="2">
    <location>
        <position position="346"/>
    </location>
</feature>
<keyword evidence="3" id="KW-1185">Reference proteome</keyword>
<protein>
    <recommendedName>
        <fullName evidence="4">CCHC-type domain-containing protein</fullName>
    </recommendedName>
</protein>
<sequence>MDIPHITVQGFMADDLQCSKSVRIQFAKFCKEIQIGDIEQLINQHIGKTNVISIGRLSFPNQWEIACKTENAREALIRLGRTRVNGRTCWIYPMNSSEVRGYVHWLPNEIPNDAIIRILEMHGKVLFIEAQKQNKWRVKCDSRYFALQLNTLGRKERIPHFIKISNKTGLITIKGRDPVCFHCKDVGHRKSTCVKFREHLKESSKVTLSQKLEEDHQSAENDKTCKAKHQKAENDNDNFSKDEQQKVENDNFSKDNQQKVENDKTKDKQQKVENDKTKDKQQKVENDETKDKQQKVENDETKDKQQKVEKHDDKTSKGKKHKKRNKKKKKPSRVSATTSDSVSEVK</sequence>
<reference evidence="2 3" key="1">
    <citation type="submission" date="2013-11" db="EMBL/GenBank/DDBJ databases">
        <title>Genome sequencing of Stegodyphus mimosarum.</title>
        <authorList>
            <person name="Bechsgaard J."/>
        </authorList>
    </citation>
    <scope>NUCLEOTIDE SEQUENCE [LARGE SCALE GENOMIC DNA]</scope>
</reference>